<dbReference type="RefSeq" id="WP_264751278.1">
    <property type="nucleotide sequence ID" value="NZ_JAPDHW010000014.1"/>
</dbReference>
<dbReference type="EMBL" id="JAPDHW010000014">
    <property type="protein sequence ID" value="MCW3170118.1"/>
    <property type="molecule type" value="Genomic_DNA"/>
</dbReference>
<reference evidence="1" key="1">
    <citation type="submission" date="2022-10" db="EMBL/GenBank/DDBJ databases">
        <title>Chryseobacterium babae sp. nov. isolated from the gut of the beetle Oryctes rhinoceros, and Chryseobacterium kimseyorum sp. nov., isolated from a stick insect rearing cage.</title>
        <authorList>
            <person name="Shelomi M."/>
            <person name="Han C.-J."/>
            <person name="Chen W.-M."/>
            <person name="Chen H.-K."/>
            <person name="Liaw S.-J."/>
            <person name="Muhle E."/>
            <person name="Clermont D."/>
        </authorList>
    </citation>
    <scope>NUCLEOTIDE SEQUENCE</scope>
    <source>
        <strain evidence="1">09-1422</strain>
    </source>
</reference>
<dbReference type="Proteomes" id="UP001163731">
    <property type="component" value="Unassembled WGS sequence"/>
</dbReference>
<comment type="caution">
    <text evidence="1">The sequence shown here is derived from an EMBL/GenBank/DDBJ whole genome shotgun (WGS) entry which is preliminary data.</text>
</comment>
<proteinExistence type="predicted"/>
<name>A0ABT3I253_9FLAO</name>
<protein>
    <submittedName>
        <fullName evidence="1">Uncharacterized protein</fullName>
    </submittedName>
</protein>
<sequence>MDYKTHLIVSVQNLIKTEQILFTSALNLCMFGELRKLDEAFNSSDEVVFNLELLKSVDDPNVKHLVEIIEYLQKKTQALINLNHLNENDLTNEYNF</sequence>
<evidence type="ECO:0000313" key="2">
    <source>
        <dbReference type="Proteomes" id="UP001163731"/>
    </source>
</evidence>
<keyword evidence="2" id="KW-1185">Reference proteome</keyword>
<organism evidence="1 2">
    <name type="scientific">Chryseobacterium kimseyorum</name>
    <dbReference type="NCBI Taxonomy" id="2984028"/>
    <lineage>
        <taxon>Bacteria</taxon>
        <taxon>Pseudomonadati</taxon>
        <taxon>Bacteroidota</taxon>
        <taxon>Flavobacteriia</taxon>
        <taxon>Flavobacteriales</taxon>
        <taxon>Weeksellaceae</taxon>
        <taxon>Chryseobacterium group</taxon>
        <taxon>Chryseobacterium</taxon>
    </lineage>
</organism>
<accession>A0ABT3I253</accession>
<gene>
    <name evidence="1" type="ORF">OMO38_16450</name>
</gene>
<evidence type="ECO:0000313" key="1">
    <source>
        <dbReference type="EMBL" id="MCW3170118.1"/>
    </source>
</evidence>